<evidence type="ECO:0000256" key="1">
    <source>
        <dbReference type="SAM" id="SignalP"/>
    </source>
</evidence>
<protein>
    <submittedName>
        <fullName evidence="2">Uncharacterized protein</fullName>
    </submittedName>
</protein>
<accession>A0A5C3EU18</accession>
<dbReference type="Proteomes" id="UP000323386">
    <property type="component" value="Unassembled WGS sequence"/>
</dbReference>
<evidence type="ECO:0000313" key="3">
    <source>
        <dbReference type="Proteomes" id="UP000323386"/>
    </source>
</evidence>
<organism evidence="2 3">
    <name type="scientific">Pseudozyma flocculosa</name>
    <dbReference type="NCBI Taxonomy" id="84751"/>
    <lineage>
        <taxon>Eukaryota</taxon>
        <taxon>Fungi</taxon>
        <taxon>Dikarya</taxon>
        <taxon>Basidiomycota</taxon>
        <taxon>Ustilaginomycotina</taxon>
        <taxon>Ustilaginomycetes</taxon>
        <taxon>Ustilaginales</taxon>
        <taxon>Ustilaginaceae</taxon>
        <taxon>Pseudozyma</taxon>
    </lineage>
</organism>
<feature type="chain" id="PRO_5022988864" evidence="1">
    <location>
        <begin position="21"/>
        <end position="226"/>
    </location>
</feature>
<feature type="signal peptide" evidence="1">
    <location>
        <begin position="1"/>
        <end position="20"/>
    </location>
</feature>
<keyword evidence="3" id="KW-1185">Reference proteome</keyword>
<gene>
    <name evidence="2" type="ORF">PSFLO_00050</name>
</gene>
<name>A0A5C3EU18_9BASI</name>
<evidence type="ECO:0000313" key="2">
    <source>
        <dbReference type="EMBL" id="SPO34579.1"/>
    </source>
</evidence>
<reference evidence="2 3" key="1">
    <citation type="submission" date="2018-03" db="EMBL/GenBank/DDBJ databases">
        <authorList>
            <person name="Guldener U."/>
        </authorList>
    </citation>
    <scope>NUCLEOTIDE SEQUENCE [LARGE SCALE GENOMIC DNA]</scope>
    <source>
        <strain evidence="2 3">DAOM196992</strain>
    </source>
</reference>
<keyword evidence="1" id="KW-0732">Signal</keyword>
<dbReference type="EMBL" id="OOIP01000001">
    <property type="protein sequence ID" value="SPO34579.1"/>
    <property type="molecule type" value="Genomic_DNA"/>
</dbReference>
<sequence length="226" mass="24867">MLGITKTLVVAAMALAAVDAAPSPRDDKQVVHLVNANVPSPNPQAGTIVHREVARCSDPSDAFFDYILDRSHGVCQGYGTRTAEDRTCNFDPETNPHAVHRFRKACRHDGAPAVYSKISNTTKIDIFMVEPRNASQLIFTCNEARLDTVYPYYQLDTHTCKTTREGTKDSLVCVPDQAKLDDAKTFVHLQNAFYVGCEAAEGEFCVNRGTHVEDGPCGRRKGIPQP</sequence>
<dbReference type="AlphaFoldDB" id="A0A5C3EU18"/>
<proteinExistence type="predicted"/>